<dbReference type="Proteomes" id="UP001223720">
    <property type="component" value="Chromosome"/>
</dbReference>
<reference evidence="1" key="1">
    <citation type="journal article" date="2022" name="Biotechnol. Bioprocess Eng.">
        <title>Pan-genome Analysis Reveals Comparative Genomic Features of Central Metabolic Pathways in Methylorubrum extorquens.</title>
        <authorList>
            <person name="Lee G.M."/>
            <person name="Scott-Nevros Z.K."/>
            <person name="Lee S.-M."/>
            <person name="Kim D."/>
        </authorList>
    </citation>
    <scope>NUCLEOTIDE SEQUENCE</scope>
    <source>
        <strain evidence="1">ATCC 55366</strain>
    </source>
</reference>
<proteinExistence type="predicted"/>
<protein>
    <submittedName>
        <fullName evidence="1">Uncharacterized protein</fullName>
    </submittedName>
</protein>
<organism evidence="1 2">
    <name type="scientific">Methylorubrum extorquens</name>
    <name type="common">Methylobacterium dichloromethanicum</name>
    <name type="synonym">Methylobacterium extorquens</name>
    <dbReference type="NCBI Taxonomy" id="408"/>
    <lineage>
        <taxon>Bacteria</taxon>
        <taxon>Pseudomonadati</taxon>
        <taxon>Pseudomonadota</taxon>
        <taxon>Alphaproteobacteria</taxon>
        <taxon>Hyphomicrobiales</taxon>
        <taxon>Methylobacteriaceae</taxon>
        <taxon>Methylorubrum</taxon>
    </lineage>
</organism>
<evidence type="ECO:0000313" key="2">
    <source>
        <dbReference type="Proteomes" id="UP001223720"/>
    </source>
</evidence>
<accession>A0AAX3WFZ4</accession>
<name>A0AAX3WFZ4_METEX</name>
<dbReference type="RefSeq" id="WP_283535439.1">
    <property type="nucleotide sequence ID" value="NZ_CP073633.1"/>
</dbReference>
<dbReference type="AlphaFoldDB" id="A0AAX3WFZ4"/>
<dbReference type="EMBL" id="CP073633">
    <property type="protein sequence ID" value="WHQ69438.1"/>
    <property type="molecule type" value="Genomic_DNA"/>
</dbReference>
<gene>
    <name evidence="1" type="ORF">KEC54_24375</name>
</gene>
<evidence type="ECO:0000313" key="1">
    <source>
        <dbReference type="EMBL" id="WHQ69438.1"/>
    </source>
</evidence>
<sequence length="92" mass="9270">MSSLAATHPDPCGAHCETADALRTLRNLLEAAANEAARIRAGAALGNADRFQVNEAVDLGRDALALAAILGAVPAAATDADPSFTADSREAA</sequence>